<dbReference type="Pfam" id="PF19558">
    <property type="entry name" value="DUF6080"/>
    <property type="match status" value="1"/>
</dbReference>
<keyword evidence="1" id="KW-0472">Membrane</keyword>
<gene>
    <name evidence="2" type="ORF">ETF27_04115</name>
</gene>
<dbReference type="EMBL" id="SDIK01000026">
    <property type="protein sequence ID" value="TXJ62530.1"/>
    <property type="molecule type" value="Genomic_DNA"/>
</dbReference>
<feature type="transmembrane region" description="Helical" evidence="1">
    <location>
        <begin position="81"/>
        <end position="99"/>
    </location>
</feature>
<protein>
    <recommendedName>
        <fullName evidence="4">GtrA family protein</fullName>
    </recommendedName>
</protein>
<organism evidence="2 3">
    <name type="scientific">Prevotella brunnea</name>
    <dbReference type="NCBI Taxonomy" id="2508867"/>
    <lineage>
        <taxon>Bacteria</taxon>
        <taxon>Pseudomonadati</taxon>
        <taxon>Bacteroidota</taxon>
        <taxon>Bacteroidia</taxon>
        <taxon>Bacteroidales</taxon>
        <taxon>Prevotellaceae</taxon>
        <taxon>Prevotella</taxon>
    </lineage>
</organism>
<proteinExistence type="predicted"/>
<dbReference type="OrthoDB" id="996712at2"/>
<accession>A0A5C8GNU1</accession>
<feature type="transmembrane region" description="Helical" evidence="1">
    <location>
        <begin position="395"/>
        <end position="412"/>
    </location>
</feature>
<keyword evidence="1" id="KW-1133">Transmembrane helix</keyword>
<dbReference type="RefSeq" id="WP_147785523.1">
    <property type="nucleotide sequence ID" value="NZ_SDIK01000026.1"/>
</dbReference>
<feature type="transmembrane region" description="Helical" evidence="1">
    <location>
        <begin position="15"/>
        <end position="32"/>
    </location>
</feature>
<keyword evidence="3" id="KW-1185">Reference proteome</keyword>
<evidence type="ECO:0000313" key="3">
    <source>
        <dbReference type="Proteomes" id="UP000321612"/>
    </source>
</evidence>
<dbReference type="AlphaFoldDB" id="A0A5C8GNU1"/>
<keyword evidence="1" id="KW-0812">Transmembrane</keyword>
<comment type="caution">
    <text evidence="2">The sequence shown here is derived from an EMBL/GenBank/DDBJ whole genome shotgun (WGS) entry which is preliminary data.</text>
</comment>
<dbReference type="Proteomes" id="UP000321612">
    <property type="component" value="Unassembled WGS sequence"/>
</dbReference>
<dbReference type="InterPro" id="IPR045726">
    <property type="entry name" value="DUF6080"/>
</dbReference>
<feature type="transmembrane region" description="Helical" evidence="1">
    <location>
        <begin position="424"/>
        <end position="447"/>
    </location>
</feature>
<name>A0A5C8GNU1_9BACT</name>
<evidence type="ECO:0008006" key="4">
    <source>
        <dbReference type="Google" id="ProtNLM"/>
    </source>
</evidence>
<feature type="transmembrane region" description="Helical" evidence="1">
    <location>
        <begin position="105"/>
        <end position="126"/>
    </location>
</feature>
<feature type="transmembrane region" description="Helical" evidence="1">
    <location>
        <begin position="227"/>
        <end position="245"/>
    </location>
</feature>
<feature type="transmembrane region" description="Helical" evidence="1">
    <location>
        <begin position="372"/>
        <end position="389"/>
    </location>
</feature>
<reference evidence="3" key="1">
    <citation type="submission" date="2019-05" db="EMBL/GenBank/DDBJ databases">
        <title>Prevotella brunnea sp. nov., isolated from a wound of a patient.</title>
        <authorList>
            <person name="Buhl M."/>
        </authorList>
    </citation>
    <scope>NUCLEOTIDE SEQUENCE [LARGE SCALE GENOMIC DNA]</scope>
    <source>
        <strain evidence="3">A2672</strain>
    </source>
</reference>
<feature type="transmembrane region" description="Helical" evidence="1">
    <location>
        <begin position="344"/>
        <end position="365"/>
    </location>
</feature>
<evidence type="ECO:0000256" key="1">
    <source>
        <dbReference type="SAM" id="Phobius"/>
    </source>
</evidence>
<sequence length="448" mass="52041">MSVLKLFKVKREERWPALTLLLIFVAFNALLIQSHYGVYTMGAHNGFWTIFSKNFRMSGYDNWSWITISGMRIHFETARHPLFLTLLYPMYVLNHWLIGQTGTNFAVFLMAVVIILSSFYAVLFMYRILREVIEVSRFDATLLTLLMFSFGHVMIPTMVPDHFIISLMLLLMTFYICGMKIRQRSLLKPWQSAVLLFFTAGMATSNGAKTLLAGLFTNGRKFFHPRYILLGIVLPVALLVAIQQWQYYALEVPQKEVIQQIEVKSKQKNPKKVSNYAEQRTKWLKEHTGKKMSEEGIGKLMDISTPRLKTIVENFFGESIQLHRKYLLKDVSWDRPIFVEYESILFYIIEGIIVLLFIFGGFIAIKERFFQMLLLSFACDVTLHLILGFGINEVYIMTTGWIFIVPIAYAYLTRVLADAPRRTFRLIITLLTIWLWAYNGGLIIGYLI</sequence>
<feature type="transmembrane region" description="Helical" evidence="1">
    <location>
        <begin position="138"/>
        <end position="157"/>
    </location>
</feature>
<evidence type="ECO:0000313" key="2">
    <source>
        <dbReference type="EMBL" id="TXJ62530.1"/>
    </source>
</evidence>
<feature type="transmembrane region" description="Helical" evidence="1">
    <location>
        <begin position="163"/>
        <end position="181"/>
    </location>
</feature>